<proteinExistence type="inferred from homology"/>
<dbReference type="GO" id="GO:0005576">
    <property type="term" value="C:extracellular region"/>
    <property type="evidence" value="ECO:0007669"/>
    <property type="project" value="TreeGrafter"/>
</dbReference>
<keyword evidence="2" id="KW-0378">Hydrolase</keyword>
<evidence type="ECO:0000256" key="2">
    <source>
        <dbReference type="ARBA" id="ARBA00022801"/>
    </source>
</evidence>
<keyword evidence="5" id="KW-1185">Reference proteome</keyword>
<evidence type="ECO:0000256" key="3">
    <source>
        <dbReference type="ARBA" id="ARBA00023295"/>
    </source>
</evidence>
<dbReference type="EMBL" id="CAJVPL010001169">
    <property type="protein sequence ID" value="CAG8556688.1"/>
    <property type="molecule type" value="Genomic_DNA"/>
</dbReference>
<dbReference type="GO" id="GO:0009251">
    <property type="term" value="P:glucan catabolic process"/>
    <property type="evidence" value="ECO:0007669"/>
    <property type="project" value="TreeGrafter"/>
</dbReference>
<gene>
    <name evidence="4" type="ORF">AGERDE_LOCUS6945</name>
</gene>
<evidence type="ECO:0000256" key="1">
    <source>
        <dbReference type="ARBA" id="ARBA00005641"/>
    </source>
</evidence>
<accession>A0A9N9BAH7</accession>
<dbReference type="InterPro" id="IPR017853">
    <property type="entry name" value="GH"/>
</dbReference>
<evidence type="ECO:0000313" key="5">
    <source>
        <dbReference type="Proteomes" id="UP000789831"/>
    </source>
</evidence>
<sequence length="380" mass="43963">MAFPYGKEKIRGVNLGGWLVLEPWIKPSLFDQFLNSSEPAVDEWTFTQYLGQKEAKRQLTEHWETWVTEKDIARLSTYRINHLRIPIGYWAFDVLPSEPWVTGAFDYLLKAITWAQTYNLKVELDLHGGPGSQNGFDNSGKRGVVEWQTNKQNIPRTLKVLQILCMNTSNYQNTISAINILNEPASWGGNDINITKQFYKDAYEIVRQYHPNALFVIHDAFLPLSTWQGFMQEAPYKGVALDTHIYFVFIRELLASSNQEKLESLRETKSKLANFTSPIMVGEWSLATTDCAKWLNGFNVGARWDGTFNKDPPIFKNATCKNDTNYLLWSPEYKQFLLEFAKTQKDAYEAGIGWFFWNFKTENAPQWNYMLGVEQGWIPL</sequence>
<dbReference type="PANTHER" id="PTHR31297:SF42">
    <property type="entry name" value="GLYCOSIDE HYDROLASE FAMILY 5 DOMAIN-CONTAINING PROTEIN"/>
    <property type="match status" value="1"/>
</dbReference>
<dbReference type="AlphaFoldDB" id="A0A9N9BAH7"/>
<dbReference type="InterPro" id="IPR050386">
    <property type="entry name" value="Glycosyl_hydrolase_5"/>
</dbReference>
<dbReference type="GO" id="GO:0008422">
    <property type="term" value="F:beta-glucosidase activity"/>
    <property type="evidence" value="ECO:0007669"/>
    <property type="project" value="TreeGrafter"/>
</dbReference>
<dbReference type="SUPFAM" id="SSF51445">
    <property type="entry name" value="(Trans)glycosidases"/>
    <property type="match status" value="1"/>
</dbReference>
<name>A0A9N9BAH7_9GLOM</name>
<dbReference type="PANTHER" id="PTHR31297">
    <property type="entry name" value="GLUCAN ENDO-1,6-BETA-GLUCOSIDASE B"/>
    <property type="match status" value="1"/>
</dbReference>
<dbReference type="OrthoDB" id="417697at2759"/>
<dbReference type="Gene3D" id="3.20.20.80">
    <property type="entry name" value="Glycosidases"/>
    <property type="match status" value="1"/>
</dbReference>
<protein>
    <submittedName>
        <fullName evidence="4">13269_t:CDS:1</fullName>
    </submittedName>
</protein>
<comment type="similarity">
    <text evidence="1">Belongs to the glycosyl hydrolase 5 (cellulase A) family.</text>
</comment>
<dbReference type="Proteomes" id="UP000789831">
    <property type="component" value="Unassembled WGS sequence"/>
</dbReference>
<comment type="caution">
    <text evidence="4">The sequence shown here is derived from an EMBL/GenBank/DDBJ whole genome shotgun (WGS) entry which is preliminary data.</text>
</comment>
<reference evidence="4" key="1">
    <citation type="submission" date="2021-06" db="EMBL/GenBank/DDBJ databases">
        <authorList>
            <person name="Kallberg Y."/>
            <person name="Tangrot J."/>
            <person name="Rosling A."/>
        </authorList>
    </citation>
    <scope>NUCLEOTIDE SEQUENCE</scope>
    <source>
        <strain evidence="4">MT106</strain>
    </source>
</reference>
<dbReference type="GO" id="GO:0009986">
    <property type="term" value="C:cell surface"/>
    <property type="evidence" value="ECO:0007669"/>
    <property type="project" value="TreeGrafter"/>
</dbReference>
<organism evidence="4 5">
    <name type="scientific">Ambispora gerdemannii</name>
    <dbReference type="NCBI Taxonomy" id="144530"/>
    <lineage>
        <taxon>Eukaryota</taxon>
        <taxon>Fungi</taxon>
        <taxon>Fungi incertae sedis</taxon>
        <taxon>Mucoromycota</taxon>
        <taxon>Glomeromycotina</taxon>
        <taxon>Glomeromycetes</taxon>
        <taxon>Archaeosporales</taxon>
        <taxon>Ambisporaceae</taxon>
        <taxon>Ambispora</taxon>
    </lineage>
</organism>
<evidence type="ECO:0000313" key="4">
    <source>
        <dbReference type="EMBL" id="CAG8556688.1"/>
    </source>
</evidence>
<keyword evidence="3" id="KW-0326">Glycosidase</keyword>